<protein>
    <submittedName>
        <fullName evidence="6">Uncharacterized protein</fullName>
    </submittedName>
</protein>
<dbReference type="GO" id="GO:0005634">
    <property type="term" value="C:nucleus"/>
    <property type="evidence" value="ECO:0007669"/>
    <property type="project" value="TreeGrafter"/>
</dbReference>
<feature type="region of interest" description="Disordered" evidence="4">
    <location>
        <begin position="305"/>
        <end position="376"/>
    </location>
</feature>
<feature type="chain" id="PRO_5043853186" evidence="5">
    <location>
        <begin position="36"/>
        <end position="684"/>
    </location>
</feature>
<feature type="repeat" description="ANK" evidence="3">
    <location>
        <begin position="583"/>
        <end position="615"/>
    </location>
</feature>
<dbReference type="InterPro" id="IPR036770">
    <property type="entry name" value="Ankyrin_rpt-contain_sf"/>
</dbReference>
<organism evidence="6 7">
    <name type="scientific">Knipowitschia caucasica</name>
    <name type="common">Caucasian dwarf goby</name>
    <name type="synonym">Pomatoschistus caucasicus</name>
    <dbReference type="NCBI Taxonomy" id="637954"/>
    <lineage>
        <taxon>Eukaryota</taxon>
        <taxon>Metazoa</taxon>
        <taxon>Chordata</taxon>
        <taxon>Craniata</taxon>
        <taxon>Vertebrata</taxon>
        <taxon>Euteleostomi</taxon>
        <taxon>Actinopterygii</taxon>
        <taxon>Neopterygii</taxon>
        <taxon>Teleostei</taxon>
        <taxon>Neoteleostei</taxon>
        <taxon>Acanthomorphata</taxon>
        <taxon>Gobiaria</taxon>
        <taxon>Gobiiformes</taxon>
        <taxon>Gobioidei</taxon>
        <taxon>Gobiidae</taxon>
        <taxon>Gobiinae</taxon>
        <taxon>Knipowitschia</taxon>
    </lineage>
</organism>
<keyword evidence="7" id="KW-1185">Reference proteome</keyword>
<dbReference type="SUPFAM" id="SSF48403">
    <property type="entry name" value="Ankyrin repeat"/>
    <property type="match status" value="1"/>
</dbReference>
<evidence type="ECO:0000313" key="6">
    <source>
        <dbReference type="EMBL" id="CAL1598470.1"/>
    </source>
</evidence>
<dbReference type="GO" id="GO:0010468">
    <property type="term" value="P:regulation of gene expression"/>
    <property type="evidence" value="ECO:0007669"/>
    <property type="project" value="TreeGrafter"/>
</dbReference>
<keyword evidence="5" id="KW-0732">Signal</keyword>
<evidence type="ECO:0000256" key="1">
    <source>
        <dbReference type="ARBA" id="ARBA00022737"/>
    </source>
</evidence>
<accession>A0AAV2LE28</accession>
<gene>
    <name evidence="6" type="ORF">KC01_LOCUS26845</name>
</gene>
<evidence type="ECO:0000256" key="4">
    <source>
        <dbReference type="SAM" id="MobiDB-lite"/>
    </source>
</evidence>
<sequence length="684" mass="73223">MTSPGSCSSSFPGLAPPSLALLLLSWSLFFSPGPSSPPLALLLPCSSSPGPSSPPLPCSFPAPPPLVPLLPLWPCSFPAPPPLVPLLPLWPCSFPAPPPLVPLLPLWPCSFPHWSPFSSGPASSLVLLLPMSPFPGPALPWSCSSPGPPSPLALLLPWSPFLGPAIPLPPPLLSPLLVPPPPPPPLLLLLLCPPPSSSAPRGTPGLVATRFFNGCSCCDAVMTAAILEPQWSQFTGHMGHVLPEPQWNQYPGQINPEPQWNQYPGHMGHMGLLNPDPAGSVFSEPWTTERRTTVKELLRLKRQVQEEGSVKRPKLDQGVRTEVRSSPPIHLEDISSSWHPGCGAPTVAIETGGPDPPLPPPPYLPPHLPPPPPPAGHAPVISLFQWQVQQQLRRIKGVPAEVLTMRDADGDTPLHIAVAQGKRALAYVLAAHMSVSGTLDTQEHNGQTALHIAAATDQALIINDLLEHGAQLHIRDTWGRSPLHVCVEKRHVRSLLAVFRTLQNLQKEVDVDMVNYEGLTCLHVAVLAHGAVLRQVSASGGDLGPEGSMCSKEALLQRARRAADCVRALLHMGASCGVKDPKSGRTVVHMAAEHGDTQLLRLLLQQPSALAELNTPTFSGNTALHVLCGLQSCERQLEGVKMLLRRGADPGARNLENELPYQLLPEGGAAEKVRQVLKMSHVHM</sequence>
<dbReference type="Pfam" id="PF12796">
    <property type="entry name" value="Ank_2"/>
    <property type="match status" value="2"/>
</dbReference>
<evidence type="ECO:0000256" key="2">
    <source>
        <dbReference type="ARBA" id="ARBA00023043"/>
    </source>
</evidence>
<name>A0AAV2LE28_KNICA</name>
<dbReference type="PROSITE" id="PS50088">
    <property type="entry name" value="ANK_REPEAT"/>
    <property type="match status" value="3"/>
</dbReference>
<dbReference type="InterPro" id="IPR002110">
    <property type="entry name" value="Ankyrin_rpt"/>
</dbReference>
<feature type="compositionally biased region" description="Pro residues" evidence="4">
    <location>
        <begin position="354"/>
        <end position="376"/>
    </location>
</feature>
<dbReference type="SMART" id="SM00248">
    <property type="entry name" value="ANK"/>
    <property type="match status" value="6"/>
</dbReference>
<feature type="signal peptide" evidence="5">
    <location>
        <begin position="1"/>
        <end position="35"/>
    </location>
</feature>
<dbReference type="PANTHER" id="PTHR24124">
    <property type="entry name" value="ANKYRIN REPEAT FAMILY A"/>
    <property type="match status" value="1"/>
</dbReference>
<evidence type="ECO:0000256" key="3">
    <source>
        <dbReference type="PROSITE-ProRule" id="PRU00023"/>
    </source>
</evidence>
<feature type="repeat" description="ANK" evidence="3">
    <location>
        <begin position="445"/>
        <end position="477"/>
    </location>
</feature>
<dbReference type="PANTHER" id="PTHR24124:SF5">
    <property type="entry name" value="NF-KAPPA-B INHIBITOR ZETA"/>
    <property type="match status" value="1"/>
</dbReference>
<dbReference type="AlphaFoldDB" id="A0AAV2LE28"/>
<dbReference type="EMBL" id="OZ035844">
    <property type="protein sequence ID" value="CAL1598470.1"/>
    <property type="molecule type" value="Genomic_DNA"/>
</dbReference>
<reference evidence="6 7" key="1">
    <citation type="submission" date="2024-04" db="EMBL/GenBank/DDBJ databases">
        <authorList>
            <person name="Waldvogel A.-M."/>
            <person name="Schoenle A."/>
        </authorList>
    </citation>
    <scope>NUCLEOTIDE SEQUENCE [LARGE SCALE GENOMIC DNA]</scope>
</reference>
<evidence type="ECO:0000256" key="5">
    <source>
        <dbReference type="SAM" id="SignalP"/>
    </source>
</evidence>
<evidence type="ECO:0000313" key="7">
    <source>
        <dbReference type="Proteomes" id="UP001497482"/>
    </source>
</evidence>
<dbReference type="Gene3D" id="1.25.40.20">
    <property type="entry name" value="Ankyrin repeat-containing domain"/>
    <property type="match status" value="2"/>
</dbReference>
<feature type="repeat" description="ANK" evidence="3">
    <location>
        <begin position="619"/>
        <end position="655"/>
    </location>
</feature>
<keyword evidence="1" id="KW-0677">Repeat</keyword>
<dbReference type="PROSITE" id="PS50297">
    <property type="entry name" value="ANK_REP_REGION"/>
    <property type="match status" value="2"/>
</dbReference>
<dbReference type="Proteomes" id="UP001497482">
    <property type="component" value="Chromosome 22"/>
</dbReference>
<proteinExistence type="predicted"/>
<feature type="compositionally biased region" description="Basic and acidic residues" evidence="4">
    <location>
        <begin position="305"/>
        <end position="323"/>
    </location>
</feature>
<keyword evidence="2 3" id="KW-0040">ANK repeat</keyword>